<dbReference type="RefSeq" id="WP_235050075.1">
    <property type="nucleotide sequence ID" value="NZ_JAKFHA010000001.1"/>
</dbReference>
<protein>
    <submittedName>
        <fullName evidence="1">DUF5994 family protein</fullName>
    </submittedName>
</protein>
<reference evidence="1" key="1">
    <citation type="submission" date="2022-01" db="EMBL/GenBank/DDBJ databases">
        <title>Genome-Based Taxonomic Classification of the Phylum Actinobacteria.</title>
        <authorList>
            <person name="Gao Y."/>
        </authorList>
    </citation>
    <scope>NUCLEOTIDE SEQUENCE</scope>
    <source>
        <strain evidence="1">KLBMP 8922</strain>
    </source>
</reference>
<dbReference type="Proteomes" id="UP001165378">
    <property type="component" value="Unassembled WGS sequence"/>
</dbReference>
<dbReference type="InterPro" id="IPR046036">
    <property type="entry name" value="DUF5994"/>
</dbReference>
<keyword evidence="2" id="KW-1185">Reference proteome</keyword>
<name>A0AA41PVB0_9ACTN</name>
<sequence length="155" mass="16329">MPTPENANSPWGIWGPPWSPLLPRLALLLDREGMFDGAWWPRSDDAQTELTDLVTAVGAHIGPVLRIGIHHADWRSVPQAVLTEAAPAKVSPLSTTAHTVHLAHGLEDHVLLLVVPPDTDEATAAAAMARAASAGNRATAADLLAGRENGARPAD</sequence>
<comment type="caution">
    <text evidence="1">The sequence shown here is derived from an EMBL/GenBank/DDBJ whole genome shotgun (WGS) entry which is preliminary data.</text>
</comment>
<dbReference type="Pfam" id="PF19457">
    <property type="entry name" value="DUF5994"/>
    <property type="match status" value="1"/>
</dbReference>
<proteinExistence type="predicted"/>
<accession>A0AA41PVB0</accession>
<evidence type="ECO:0000313" key="1">
    <source>
        <dbReference type="EMBL" id="MCF2526010.1"/>
    </source>
</evidence>
<evidence type="ECO:0000313" key="2">
    <source>
        <dbReference type="Proteomes" id="UP001165378"/>
    </source>
</evidence>
<organism evidence="1 2">
    <name type="scientific">Yinghuangia soli</name>
    <dbReference type="NCBI Taxonomy" id="2908204"/>
    <lineage>
        <taxon>Bacteria</taxon>
        <taxon>Bacillati</taxon>
        <taxon>Actinomycetota</taxon>
        <taxon>Actinomycetes</taxon>
        <taxon>Kitasatosporales</taxon>
        <taxon>Streptomycetaceae</taxon>
        <taxon>Yinghuangia</taxon>
    </lineage>
</organism>
<dbReference type="AlphaFoldDB" id="A0AA41PVB0"/>
<dbReference type="EMBL" id="JAKFHA010000001">
    <property type="protein sequence ID" value="MCF2526010.1"/>
    <property type="molecule type" value="Genomic_DNA"/>
</dbReference>
<gene>
    <name evidence="1" type="ORF">LZ495_02055</name>
</gene>